<sequence>AFSSPEARSAFTASVLARLASSRVRLNSSARCVAVPRRRRTETLSLRSPRPMEDPDAPLDFESEDPLLSTPLVANARKRKKVIGLDDLLSEFYQGKSSLSESKKSSKSRCCNSDEEDNTRKNKEKMLSNFVDECQKQVNNIISDDEIPLWGQQVFGQQKTPPSIDVAAVINCNLLQSFLRRKANSVLDLTIEKGDTFLEDLLIDGWLSKLVLLCGSVEDCVASWTFHQMLYSSNAEVQESACDFWCNILPRDTEDNIPAVGLEWFPSYMELKDALEIYGYLLGSNKSSGTLENDSGIYGPPLNIRCWLRLVSAFCRMRNVRPVFSTTEVEELFGIVIWLFLDRQLQGLSFLLYQCMQSIVSFFTDKEWPSSSEKMATSIANRVPKDLNCLRVVECLSGATVRSKSLKSEVAHQILVHCIDKPGIGMTKILKMLVSIDVKDKNCDFHKLYIYLVLAENWLLSAPPLEERSAIRATWSRYLRNLSSQITSTDWRSYASKVRNRASYLLQNVHTW</sequence>
<dbReference type="AlphaFoldDB" id="A0A1D1Z6U0"/>
<dbReference type="PANTHER" id="PTHR37212">
    <property type="entry name" value="ACTIN PROTEIN 2/3 COMPLEX SUBUNIT-LIKE PROTEIN"/>
    <property type="match status" value="1"/>
</dbReference>
<dbReference type="GO" id="GO:0016787">
    <property type="term" value="F:hydrolase activity"/>
    <property type="evidence" value="ECO:0007669"/>
    <property type="project" value="UniProtKB-KW"/>
</dbReference>
<feature type="non-terminal residue" evidence="2">
    <location>
        <position position="1"/>
    </location>
</feature>
<dbReference type="PANTHER" id="PTHR37212:SF2">
    <property type="entry name" value="ACTIN PROTEIN 2_3 COMPLEX SUBUNIT-LIKE PROTEIN"/>
    <property type="match status" value="1"/>
</dbReference>
<feature type="region of interest" description="Disordered" evidence="1">
    <location>
        <begin position="43"/>
        <end position="63"/>
    </location>
</feature>
<proteinExistence type="predicted"/>
<accession>A0A1D1Z6U0</accession>
<feature type="compositionally biased region" description="Acidic residues" evidence="1">
    <location>
        <begin position="54"/>
        <end position="63"/>
    </location>
</feature>
<evidence type="ECO:0000256" key="1">
    <source>
        <dbReference type="SAM" id="MobiDB-lite"/>
    </source>
</evidence>
<dbReference type="EMBL" id="GDJX01005303">
    <property type="protein sequence ID" value="JAT62633.1"/>
    <property type="molecule type" value="Transcribed_RNA"/>
</dbReference>
<keyword evidence="2" id="KW-0378">Hydrolase</keyword>
<gene>
    <name evidence="2" type="primary">RD1_1994_1</name>
    <name evidence="2" type="ORF">g.54431</name>
</gene>
<evidence type="ECO:0000313" key="2">
    <source>
        <dbReference type="EMBL" id="JAT62633.1"/>
    </source>
</evidence>
<organism evidence="2">
    <name type="scientific">Anthurium amnicola</name>
    <dbReference type="NCBI Taxonomy" id="1678845"/>
    <lineage>
        <taxon>Eukaryota</taxon>
        <taxon>Viridiplantae</taxon>
        <taxon>Streptophyta</taxon>
        <taxon>Embryophyta</taxon>
        <taxon>Tracheophyta</taxon>
        <taxon>Spermatophyta</taxon>
        <taxon>Magnoliopsida</taxon>
        <taxon>Liliopsida</taxon>
        <taxon>Araceae</taxon>
        <taxon>Pothoideae</taxon>
        <taxon>Potheae</taxon>
        <taxon>Anthurium</taxon>
    </lineage>
</organism>
<name>A0A1D1Z6U0_9ARAE</name>
<protein>
    <submittedName>
        <fullName evidence="2">UPF0173 metal-dependent hydrolase RD1_1994</fullName>
    </submittedName>
</protein>
<reference evidence="2" key="1">
    <citation type="submission" date="2015-07" db="EMBL/GenBank/DDBJ databases">
        <title>Transcriptome Assembly of Anthurium amnicola.</title>
        <authorList>
            <person name="Suzuki J."/>
        </authorList>
    </citation>
    <scope>NUCLEOTIDE SEQUENCE</scope>
</reference>